<sequence>MPPPPSLLLSHHMDEKTAFVTVEDQYHLAKRMF</sequence>
<evidence type="ECO:0000313" key="1">
    <source>
        <dbReference type="EMBL" id="PHJ20763.1"/>
    </source>
</evidence>
<evidence type="ECO:0000313" key="2">
    <source>
        <dbReference type="Proteomes" id="UP000221165"/>
    </source>
</evidence>
<dbReference type="EMBL" id="MIGC01002613">
    <property type="protein sequence ID" value="PHJ20763.1"/>
    <property type="molecule type" value="Genomic_DNA"/>
</dbReference>
<protein>
    <submittedName>
        <fullName evidence="1">Uncharacterized protein</fullName>
    </submittedName>
</protein>
<accession>A0A2C6KY44</accession>
<name>A0A2C6KY44_9APIC</name>
<organism evidence="1 2">
    <name type="scientific">Cystoisospora suis</name>
    <dbReference type="NCBI Taxonomy" id="483139"/>
    <lineage>
        <taxon>Eukaryota</taxon>
        <taxon>Sar</taxon>
        <taxon>Alveolata</taxon>
        <taxon>Apicomplexa</taxon>
        <taxon>Conoidasida</taxon>
        <taxon>Coccidia</taxon>
        <taxon>Eucoccidiorida</taxon>
        <taxon>Eimeriorina</taxon>
        <taxon>Sarcocystidae</taxon>
        <taxon>Cystoisospora</taxon>
    </lineage>
</organism>
<dbReference type="Proteomes" id="UP000221165">
    <property type="component" value="Unassembled WGS sequence"/>
</dbReference>
<proteinExistence type="predicted"/>
<dbReference type="VEuPathDB" id="ToxoDB:CSUI_005397"/>
<comment type="caution">
    <text evidence="1">The sequence shown here is derived from an EMBL/GenBank/DDBJ whole genome shotgun (WGS) entry which is preliminary data.</text>
</comment>
<dbReference type="RefSeq" id="XP_067922449.1">
    <property type="nucleotide sequence ID" value="XM_068065573.1"/>
</dbReference>
<reference evidence="1 2" key="1">
    <citation type="journal article" date="2017" name="Int. J. Parasitol.">
        <title>The genome of the protozoan parasite Cystoisospora suis and a reverse vaccinology approach to identify vaccine candidates.</title>
        <authorList>
            <person name="Palmieri N."/>
            <person name="Shrestha A."/>
            <person name="Ruttkowski B."/>
            <person name="Beck T."/>
            <person name="Vogl C."/>
            <person name="Tomley F."/>
            <person name="Blake D.P."/>
            <person name="Joachim A."/>
        </authorList>
    </citation>
    <scope>NUCLEOTIDE SEQUENCE [LARGE SCALE GENOMIC DNA]</scope>
    <source>
        <strain evidence="1 2">Wien I</strain>
    </source>
</reference>
<gene>
    <name evidence="1" type="ORF">CSUI_005397</name>
</gene>
<dbReference type="GeneID" id="94428784"/>
<dbReference type="AlphaFoldDB" id="A0A2C6KY44"/>
<keyword evidence="2" id="KW-1185">Reference proteome</keyword>